<evidence type="ECO:0000313" key="7">
    <source>
        <dbReference type="Proteomes" id="UP000663555"/>
    </source>
</evidence>
<feature type="transmembrane region" description="Helical" evidence="3">
    <location>
        <begin position="230"/>
        <end position="253"/>
    </location>
</feature>
<dbReference type="Gene3D" id="2.60.40.2380">
    <property type="match status" value="1"/>
</dbReference>
<dbReference type="InterPro" id="IPR011623">
    <property type="entry name" value="7TMR_DISM_rcpt_extracell_dom1"/>
</dbReference>
<dbReference type="InterPro" id="IPR000160">
    <property type="entry name" value="GGDEF_dom"/>
</dbReference>
<dbReference type="SMART" id="SM00267">
    <property type="entry name" value="GGDEF"/>
    <property type="match status" value="1"/>
</dbReference>
<dbReference type="InterPro" id="IPR011622">
    <property type="entry name" value="7TMR_DISM_rcpt_extracell_dom2"/>
</dbReference>
<keyword evidence="3" id="KW-0812">Transmembrane</keyword>
<feature type="transmembrane region" description="Helical" evidence="3">
    <location>
        <begin position="296"/>
        <end position="314"/>
    </location>
</feature>
<feature type="chain" id="PRO_5046601991" description="diguanylate cyclase" evidence="4">
    <location>
        <begin position="23"/>
        <end position="642"/>
    </location>
</feature>
<dbReference type="PROSITE" id="PS50887">
    <property type="entry name" value="GGDEF"/>
    <property type="match status" value="1"/>
</dbReference>
<evidence type="ECO:0000259" key="5">
    <source>
        <dbReference type="PROSITE" id="PS50887"/>
    </source>
</evidence>
<dbReference type="EMBL" id="CP071247">
    <property type="protein sequence ID" value="QSP94426.1"/>
    <property type="molecule type" value="Genomic_DNA"/>
</dbReference>
<keyword evidence="3" id="KW-0472">Membrane</keyword>
<keyword evidence="3" id="KW-1133">Transmembrane helix</keyword>
<dbReference type="Pfam" id="PF00990">
    <property type="entry name" value="GGDEF"/>
    <property type="match status" value="1"/>
</dbReference>
<dbReference type="Gene3D" id="3.30.70.270">
    <property type="match status" value="1"/>
</dbReference>
<dbReference type="Pfam" id="PF07695">
    <property type="entry name" value="7TMR-DISM_7TM"/>
    <property type="match status" value="1"/>
</dbReference>
<dbReference type="Pfam" id="PF07696">
    <property type="entry name" value="7TMR-DISMED2"/>
    <property type="match status" value="1"/>
</dbReference>
<feature type="signal peptide" evidence="4">
    <location>
        <begin position="1"/>
        <end position="22"/>
    </location>
</feature>
<sequence length="642" mass="71687">MSVRPQILLALLCLFVIAPAVAAGASAPSSETAVTLTARGGESMPLGDRVYWVKDSQRTLNSQALLASGLQLPEGMEWTRNESKTPNLGFSEAPFWFAFSVRNASDVHKSELLEIAYPILDYVDVHLINGSGEVRSVYTGDLRPVSSRPIEHRNFLFPIEVAAKDSVTVLIRVQTEGAVQLPVTLWQEAAFFENDQKFQALQFIFAGIMLAIALYNLLIWLFVRISSYLWYILNVLTIALVQLSLHGMTALYLWPDLPELNNHSLVGFITLNMVFVCLFTYGFLNLSQRGRFIRAFVAGFGVYGALVFALSWFLSYGVSIRLAVLGITVGAPVVWMIGIYLSIRGDILARFYTIAWTILLMGHFFLAFNKLGILPRTVFFEYGPQMGAALEVILLSFALAYRINLERQRRFQAQQSLLEAERENREIQRQANELLEHKVRERTRELEAANLQLRKMSSLDGLTGIHNRRYFDETLQKEWSKGSREPSHICLLLIDVDHFKGFNDDHGHLCGDACLQHLAGLLQRSVYRAGDFVARFGGEEFAVLLCHTELEGGAIVAERIRRQVESQPLDWEGQSMPITVSIGVAGTEPMARGIPNSLIASADEALYTAKESGRNCVMTCQPVGADCAPTIEPLSRETLAKV</sequence>
<feature type="coiled-coil region" evidence="2">
    <location>
        <begin position="410"/>
        <end position="452"/>
    </location>
</feature>
<feature type="transmembrane region" description="Helical" evidence="3">
    <location>
        <begin position="265"/>
        <end position="284"/>
    </location>
</feature>
<accession>A0ABX7MQ43</accession>
<evidence type="ECO:0000256" key="1">
    <source>
        <dbReference type="ARBA" id="ARBA00012528"/>
    </source>
</evidence>
<proteinExistence type="predicted"/>
<dbReference type="Proteomes" id="UP000663555">
    <property type="component" value="Chromosome"/>
</dbReference>
<evidence type="ECO:0000256" key="4">
    <source>
        <dbReference type="SAM" id="SignalP"/>
    </source>
</evidence>
<evidence type="ECO:0000313" key="6">
    <source>
        <dbReference type="EMBL" id="QSP94426.1"/>
    </source>
</evidence>
<dbReference type="InterPro" id="IPR043128">
    <property type="entry name" value="Rev_trsase/Diguanyl_cyclase"/>
</dbReference>
<dbReference type="PANTHER" id="PTHR45138:SF24">
    <property type="entry name" value="DIGUANYLATE CYCLASE DGCC-RELATED"/>
    <property type="match status" value="1"/>
</dbReference>
<evidence type="ECO:0000256" key="3">
    <source>
        <dbReference type="SAM" id="Phobius"/>
    </source>
</evidence>
<keyword evidence="4" id="KW-0732">Signal</keyword>
<feature type="domain" description="GGDEF" evidence="5">
    <location>
        <begin position="487"/>
        <end position="622"/>
    </location>
</feature>
<name>A0ABX7MQ43_9GAMM</name>
<dbReference type="PANTHER" id="PTHR45138">
    <property type="entry name" value="REGULATORY COMPONENTS OF SENSORY TRANSDUCTION SYSTEM"/>
    <property type="match status" value="1"/>
</dbReference>
<feature type="transmembrane region" description="Helical" evidence="3">
    <location>
        <begin position="320"/>
        <end position="341"/>
    </location>
</feature>
<dbReference type="EC" id="2.7.7.65" evidence="1"/>
<gene>
    <name evidence="6" type="ORF">LPB19_14760</name>
</gene>
<dbReference type="CDD" id="cd01949">
    <property type="entry name" value="GGDEF"/>
    <property type="match status" value="1"/>
</dbReference>
<reference evidence="6 7" key="1">
    <citation type="submission" date="2021-03" db="EMBL/GenBank/DDBJ databases">
        <title>Genome sequencing of Marinobacter sp. LPB0319.</title>
        <authorList>
            <person name="Kim J."/>
        </authorList>
    </citation>
    <scope>NUCLEOTIDE SEQUENCE [LARGE SCALE GENOMIC DNA]</scope>
    <source>
        <strain evidence="6 7">LPB0319</strain>
    </source>
</reference>
<feature type="transmembrane region" description="Helical" evidence="3">
    <location>
        <begin position="388"/>
        <end position="405"/>
    </location>
</feature>
<evidence type="ECO:0000256" key="2">
    <source>
        <dbReference type="SAM" id="Coils"/>
    </source>
</evidence>
<organism evidence="6 7">
    <name type="scientific">Marinobacter salinisoli</name>
    <dbReference type="NCBI Taxonomy" id="2769486"/>
    <lineage>
        <taxon>Bacteria</taxon>
        <taxon>Pseudomonadati</taxon>
        <taxon>Pseudomonadota</taxon>
        <taxon>Gammaproteobacteria</taxon>
        <taxon>Pseudomonadales</taxon>
        <taxon>Marinobacteraceae</taxon>
        <taxon>Marinobacter</taxon>
    </lineage>
</organism>
<dbReference type="RefSeq" id="WP_206643647.1">
    <property type="nucleotide sequence ID" value="NZ_CP071247.1"/>
</dbReference>
<dbReference type="InterPro" id="IPR029787">
    <property type="entry name" value="Nucleotide_cyclase"/>
</dbReference>
<dbReference type="SUPFAM" id="SSF55073">
    <property type="entry name" value="Nucleotide cyclase"/>
    <property type="match status" value="1"/>
</dbReference>
<keyword evidence="2" id="KW-0175">Coiled coil</keyword>
<keyword evidence="7" id="KW-1185">Reference proteome</keyword>
<feature type="transmembrane region" description="Helical" evidence="3">
    <location>
        <begin position="348"/>
        <end position="368"/>
    </location>
</feature>
<dbReference type="NCBIfam" id="TIGR00254">
    <property type="entry name" value="GGDEF"/>
    <property type="match status" value="1"/>
</dbReference>
<protein>
    <recommendedName>
        <fullName evidence="1">diguanylate cyclase</fullName>
        <ecNumber evidence="1">2.7.7.65</ecNumber>
    </recommendedName>
</protein>
<feature type="transmembrane region" description="Helical" evidence="3">
    <location>
        <begin position="203"/>
        <end position="223"/>
    </location>
</feature>
<dbReference type="InterPro" id="IPR050469">
    <property type="entry name" value="Diguanylate_Cyclase"/>
</dbReference>